<reference evidence="1" key="1">
    <citation type="submission" date="2022-10" db="EMBL/GenBank/DDBJ databases">
        <title>Human gut microbiome strain richness.</title>
        <authorList>
            <person name="Chen-Liaw A."/>
        </authorList>
    </citation>
    <scope>NUCLEOTIDE SEQUENCE</scope>
    <source>
        <strain evidence="1">1001283st1_A3_1001283B150304_161114</strain>
    </source>
</reference>
<organism evidence="1 2">
    <name type="scientific">Bacteroides thetaiotaomicron</name>
    <dbReference type="NCBI Taxonomy" id="818"/>
    <lineage>
        <taxon>Bacteria</taxon>
        <taxon>Pseudomonadati</taxon>
        <taxon>Bacteroidota</taxon>
        <taxon>Bacteroidia</taxon>
        <taxon>Bacteroidales</taxon>
        <taxon>Bacteroidaceae</taxon>
        <taxon>Bacteroides</taxon>
    </lineage>
</organism>
<evidence type="ECO:0000313" key="1">
    <source>
        <dbReference type="EMBL" id="MDC2236510.1"/>
    </source>
</evidence>
<dbReference type="GeneID" id="75431184"/>
<name>A0AAP3WGP9_BACT4</name>
<dbReference type="Proteomes" id="UP001217776">
    <property type="component" value="Unassembled WGS sequence"/>
</dbReference>
<dbReference type="EMBL" id="JAQNVG010000017">
    <property type="protein sequence ID" value="MDC2236510.1"/>
    <property type="molecule type" value="Genomic_DNA"/>
</dbReference>
<evidence type="ECO:0000313" key="2">
    <source>
        <dbReference type="Proteomes" id="UP001217776"/>
    </source>
</evidence>
<protein>
    <submittedName>
        <fullName evidence="1">Uncharacterized protein</fullName>
    </submittedName>
</protein>
<sequence>MNQTVVSPLGVTKKSILSRISSFGKEEWSKTEVVGEIMFVPISL</sequence>
<gene>
    <name evidence="1" type="ORF">PO127_12240</name>
</gene>
<dbReference type="RefSeq" id="WP_256365422.1">
    <property type="nucleotide sequence ID" value="NZ_BAABXH010000001.1"/>
</dbReference>
<accession>A0AAP3WGP9</accession>
<proteinExistence type="predicted"/>
<dbReference type="AlphaFoldDB" id="A0AAP3WGP9"/>
<comment type="caution">
    <text evidence="1">The sequence shown here is derived from an EMBL/GenBank/DDBJ whole genome shotgun (WGS) entry which is preliminary data.</text>
</comment>